<evidence type="ECO:0000313" key="2">
    <source>
        <dbReference type="Proteomes" id="UP000655016"/>
    </source>
</evidence>
<protein>
    <submittedName>
        <fullName evidence="1">Uncharacterized protein</fullName>
    </submittedName>
</protein>
<evidence type="ECO:0000313" key="1">
    <source>
        <dbReference type="EMBL" id="GGF17993.1"/>
    </source>
</evidence>
<proteinExistence type="predicted"/>
<dbReference type="EMBL" id="BMKP01000006">
    <property type="protein sequence ID" value="GGF17993.1"/>
    <property type="molecule type" value="Genomic_DNA"/>
</dbReference>
<keyword evidence="2" id="KW-1185">Reference proteome</keyword>
<sequence length="98" mass="10935">MDSFKDLIFTSLTILALVLLFSNSEEEFVVTSGVIISEGKLIGEVLLILIEASFEILKVNKSSIASQELKNNVDKNAKKTSFDFIVNIIGYLCRYEIV</sequence>
<name>A0ABQ1UFM3_9FLAO</name>
<comment type="caution">
    <text evidence="1">The sequence shown here is derived from an EMBL/GenBank/DDBJ whole genome shotgun (WGS) entry which is preliminary data.</text>
</comment>
<accession>A0ABQ1UFM3</accession>
<reference evidence="2" key="1">
    <citation type="journal article" date="2019" name="Int. J. Syst. Evol. Microbiol.">
        <title>The Global Catalogue of Microorganisms (GCM) 10K type strain sequencing project: providing services to taxonomists for standard genome sequencing and annotation.</title>
        <authorList>
            <consortium name="The Broad Institute Genomics Platform"/>
            <consortium name="The Broad Institute Genome Sequencing Center for Infectious Disease"/>
            <person name="Wu L."/>
            <person name="Ma J."/>
        </authorList>
    </citation>
    <scope>NUCLEOTIDE SEQUENCE [LARGE SCALE GENOMIC DNA]</scope>
    <source>
        <strain evidence="2">CGMCC 1.16060</strain>
    </source>
</reference>
<organism evidence="1 2">
    <name type="scientific">Flavobacterium limi</name>
    <dbReference type="NCBI Taxonomy" id="2045105"/>
    <lineage>
        <taxon>Bacteria</taxon>
        <taxon>Pseudomonadati</taxon>
        <taxon>Bacteroidota</taxon>
        <taxon>Flavobacteriia</taxon>
        <taxon>Flavobacteriales</taxon>
        <taxon>Flavobacteriaceae</taxon>
        <taxon>Flavobacterium</taxon>
    </lineage>
</organism>
<dbReference type="Proteomes" id="UP000655016">
    <property type="component" value="Unassembled WGS sequence"/>
</dbReference>
<gene>
    <name evidence="1" type="ORF">GCM10011518_29170</name>
</gene>